<comment type="caution">
    <text evidence="10">The sequence shown here is derived from an EMBL/GenBank/DDBJ whole genome shotgun (WGS) entry which is preliminary data.</text>
</comment>
<dbReference type="AlphaFoldDB" id="A0A0V8QES3"/>
<comment type="similarity">
    <text evidence="1 7">Belongs to the SbcD family.</text>
</comment>
<protein>
    <recommendedName>
        <fullName evidence="3 7">Nuclease SbcCD subunit D</fullName>
    </recommendedName>
</protein>
<dbReference type="InterPro" id="IPR004593">
    <property type="entry name" value="SbcD"/>
</dbReference>
<comment type="subunit">
    <text evidence="2 7">Heterodimer of SbcC and SbcD.</text>
</comment>
<organism evidence="10 11">
    <name type="scientific">Acetivibrio ethanolgignens</name>
    <dbReference type="NCBI Taxonomy" id="290052"/>
    <lineage>
        <taxon>Bacteria</taxon>
        <taxon>Bacillati</taxon>
        <taxon>Bacillota</taxon>
        <taxon>Clostridia</taxon>
        <taxon>Eubacteriales</taxon>
        <taxon>Oscillospiraceae</taxon>
        <taxon>Acetivibrio</taxon>
    </lineage>
</organism>
<dbReference type="GO" id="GO:0006310">
    <property type="term" value="P:DNA recombination"/>
    <property type="evidence" value="ECO:0007669"/>
    <property type="project" value="UniProtKB-KW"/>
</dbReference>
<keyword evidence="11" id="KW-1185">Reference proteome</keyword>
<keyword evidence="5 7" id="KW-0378">Hydrolase</keyword>
<dbReference type="Proteomes" id="UP000054874">
    <property type="component" value="Unassembled WGS sequence"/>
</dbReference>
<gene>
    <name evidence="7" type="primary">sbcD</name>
    <name evidence="10" type="ORF">ASU35_01920</name>
</gene>
<feature type="domain" description="Nuclease SbcCD subunit D C-terminal" evidence="9">
    <location>
        <begin position="267"/>
        <end position="357"/>
    </location>
</feature>
<dbReference type="NCBIfam" id="TIGR00619">
    <property type="entry name" value="sbcd"/>
    <property type="match status" value="1"/>
</dbReference>
<keyword evidence="6 7" id="KW-0269">Exonuclease</keyword>
<name>A0A0V8QES3_9FIRM</name>
<dbReference type="PANTHER" id="PTHR30337:SF0">
    <property type="entry name" value="NUCLEASE SBCCD SUBUNIT D"/>
    <property type="match status" value="1"/>
</dbReference>
<dbReference type="GO" id="GO:0004519">
    <property type="term" value="F:endonuclease activity"/>
    <property type="evidence" value="ECO:0007669"/>
    <property type="project" value="UniProtKB-KW"/>
</dbReference>
<accession>A0A0V8QES3</accession>
<dbReference type="OrthoDB" id="9773856at2"/>
<dbReference type="Pfam" id="PF00149">
    <property type="entry name" value="Metallophos"/>
    <property type="match status" value="1"/>
</dbReference>
<dbReference type="InterPro" id="IPR029052">
    <property type="entry name" value="Metallo-depent_PP-like"/>
</dbReference>
<dbReference type="Pfam" id="PF12320">
    <property type="entry name" value="SbcD_C"/>
    <property type="match status" value="1"/>
</dbReference>
<dbReference type="STRING" id="290052.ASU35_01920"/>
<dbReference type="InterPro" id="IPR026843">
    <property type="entry name" value="SbcD_C"/>
</dbReference>
<dbReference type="InterPro" id="IPR050535">
    <property type="entry name" value="DNA_Repair-Maintenance_Comp"/>
</dbReference>
<sequence length="382" mass="43055">MKLLHLADLHIGKVINEFSMLEDQKYILNQVISIARDEKTEGVILAGDIYDRSVPTADAVLVLDDFLRQLIKLGQKVFVISGNHDSPERIGFAGEILEKGGLFMEGGFFAALKQVSLSDEYGRVNLYFMPFSRVAAMQKVLGMEAGCTMTDCIRQVIKNTKIDSSQRNILITHHFITGGGSTLKLSDSEYPVSVGGTENVDASVFDCFDYVALGHIHRPQSIGRDAVCYAGSPLKYSFSECEAKSAVLLELKEKGSLSISRRPLKPLHDMRKIKGSLKELLKEEVVSLADPEDYLHVTLTDEKELFEPMEALRSRYPNVMQLELLKNIRQEGEKAVRKQQLRKKSLMEIYEDFYEEVTERSLNEEQKQVLNAVISGIEEERL</sequence>
<evidence type="ECO:0000313" key="10">
    <source>
        <dbReference type="EMBL" id="KSV59096.1"/>
    </source>
</evidence>
<dbReference type="CDD" id="cd00840">
    <property type="entry name" value="MPP_Mre11_N"/>
    <property type="match status" value="1"/>
</dbReference>
<keyword evidence="7" id="KW-0235">DNA replication</keyword>
<evidence type="ECO:0000256" key="1">
    <source>
        <dbReference type="ARBA" id="ARBA00010555"/>
    </source>
</evidence>
<dbReference type="GO" id="GO:0006260">
    <property type="term" value="P:DNA replication"/>
    <property type="evidence" value="ECO:0007669"/>
    <property type="project" value="UniProtKB-KW"/>
</dbReference>
<dbReference type="PANTHER" id="PTHR30337">
    <property type="entry name" value="COMPONENT OF ATP-DEPENDENT DSDNA EXONUCLEASE"/>
    <property type="match status" value="1"/>
</dbReference>
<dbReference type="EMBL" id="LNAM01000153">
    <property type="protein sequence ID" value="KSV59096.1"/>
    <property type="molecule type" value="Genomic_DNA"/>
</dbReference>
<evidence type="ECO:0000256" key="5">
    <source>
        <dbReference type="ARBA" id="ARBA00022801"/>
    </source>
</evidence>
<keyword evidence="7" id="KW-0255">Endonuclease</keyword>
<evidence type="ECO:0000256" key="6">
    <source>
        <dbReference type="ARBA" id="ARBA00022839"/>
    </source>
</evidence>
<evidence type="ECO:0000256" key="7">
    <source>
        <dbReference type="RuleBase" id="RU363069"/>
    </source>
</evidence>
<keyword evidence="4 7" id="KW-0540">Nuclease</keyword>
<evidence type="ECO:0000256" key="2">
    <source>
        <dbReference type="ARBA" id="ARBA00011322"/>
    </source>
</evidence>
<reference evidence="10 11" key="1">
    <citation type="submission" date="2015-11" db="EMBL/GenBank/DDBJ databases">
        <title>Butyribacter intestini gen. nov., sp. nov., a butyric acid-producing bacterium of the family Lachnospiraceae isolated from the human faeces.</title>
        <authorList>
            <person name="Zou Y."/>
            <person name="Xue W."/>
            <person name="Luo G."/>
            <person name="Lv M."/>
        </authorList>
    </citation>
    <scope>NUCLEOTIDE SEQUENCE [LARGE SCALE GENOMIC DNA]</scope>
    <source>
        <strain evidence="10 11">ACET-33324</strain>
    </source>
</reference>
<evidence type="ECO:0000259" key="9">
    <source>
        <dbReference type="Pfam" id="PF12320"/>
    </source>
</evidence>
<dbReference type="Gene3D" id="3.60.21.10">
    <property type="match status" value="1"/>
</dbReference>
<evidence type="ECO:0000256" key="4">
    <source>
        <dbReference type="ARBA" id="ARBA00022722"/>
    </source>
</evidence>
<dbReference type="InterPro" id="IPR041796">
    <property type="entry name" value="Mre11_N"/>
</dbReference>
<dbReference type="GO" id="GO:0008408">
    <property type="term" value="F:3'-5' exonuclease activity"/>
    <property type="evidence" value="ECO:0007669"/>
    <property type="project" value="InterPro"/>
</dbReference>
<dbReference type="SUPFAM" id="SSF56300">
    <property type="entry name" value="Metallo-dependent phosphatases"/>
    <property type="match status" value="1"/>
</dbReference>
<proteinExistence type="inferred from homology"/>
<keyword evidence="7" id="KW-0233">DNA recombination</keyword>
<dbReference type="RefSeq" id="WP_058352732.1">
    <property type="nucleotide sequence ID" value="NZ_CABMMD010000153.1"/>
</dbReference>
<evidence type="ECO:0000256" key="3">
    <source>
        <dbReference type="ARBA" id="ARBA00013365"/>
    </source>
</evidence>
<comment type="function">
    <text evidence="7">SbcCD cleaves DNA hairpin structures. These structures can inhibit DNA replication and are intermediates in certain DNA recombination reactions. The complex acts as a 3'-&gt;5' double strand exonuclease that can open hairpins. It also has a 5' single-strand endonuclease activity.</text>
</comment>
<dbReference type="InterPro" id="IPR004843">
    <property type="entry name" value="Calcineurin-like_PHP"/>
</dbReference>
<evidence type="ECO:0000259" key="8">
    <source>
        <dbReference type="Pfam" id="PF00149"/>
    </source>
</evidence>
<evidence type="ECO:0000313" key="11">
    <source>
        <dbReference type="Proteomes" id="UP000054874"/>
    </source>
</evidence>
<feature type="domain" description="Calcineurin-like phosphoesterase" evidence="8">
    <location>
        <begin position="1"/>
        <end position="219"/>
    </location>
</feature>